<name>A0A0F9M8F5_9ZZZZ</name>
<sequence length="107" mass="12200">MSRYTQTALDNLAKARKNNPNVSQRRLAHNIFMSHSLDLPVGEWDSNIDQVALDLFRALREPTEIALQHLIRRIDRNALVAADNARTVANRTPRNRRTVGSGRRITT</sequence>
<reference evidence="1" key="1">
    <citation type="journal article" date="2015" name="Nature">
        <title>Complex archaea that bridge the gap between prokaryotes and eukaryotes.</title>
        <authorList>
            <person name="Spang A."/>
            <person name="Saw J.H."/>
            <person name="Jorgensen S.L."/>
            <person name="Zaremba-Niedzwiedzka K."/>
            <person name="Martijn J."/>
            <person name="Lind A.E."/>
            <person name="van Eijk R."/>
            <person name="Schleper C."/>
            <person name="Guy L."/>
            <person name="Ettema T.J."/>
        </authorList>
    </citation>
    <scope>NUCLEOTIDE SEQUENCE</scope>
</reference>
<dbReference type="AlphaFoldDB" id="A0A0F9M8F5"/>
<protein>
    <submittedName>
        <fullName evidence="1">Uncharacterized protein</fullName>
    </submittedName>
</protein>
<proteinExistence type="predicted"/>
<accession>A0A0F9M8F5</accession>
<evidence type="ECO:0000313" key="1">
    <source>
        <dbReference type="EMBL" id="KKM72925.1"/>
    </source>
</evidence>
<gene>
    <name evidence="1" type="ORF">LCGC14_1415640</name>
</gene>
<organism evidence="1">
    <name type="scientific">marine sediment metagenome</name>
    <dbReference type="NCBI Taxonomy" id="412755"/>
    <lineage>
        <taxon>unclassified sequences</taxon>
        <taxon>metagenomes</taxon>
        <taxon>ecological metagenomes</taxon>
    </lineage>
</organism>
<comment type="caution">
    <text evidence="1">The sequence shown here is derived from an EMBL/GenBank/DDBJ whole genome shotgun (WGS) entry which is preliminary data.</text>
</comment>
<dbReference type="EMBL" id="LAZR01009384">
    <property type="protein sequence ID" value="KKM72925.1"/>
    <property type="molecule type" value="Genomic_DNA"/>
</dbReference>